<sequence length="120" mass="12496">MATKTTKTERDGLAVTAGVTLLLNAAADRCLSILATDPAPALEDSFALSDLGLGAQLAGHLARDLLPADVELGSPRPHQDDPLELVRAAEALTRTVPIETLPAGSSHLVVALCDLLREHS</sequence>
<name>A0A543PX15_9MICO</name>
<dbReference type="OrthoDB" id="3781334at2"/>
<protein>
    <submittedName>
        <fullName evidence="1">Uncharacterized protein</fullName>
    </submittedName>
</protein>
<organism evidence="1 2">
    <name type="scientific">Humibacillus xanthopallidus</name>
    <dbReference type="NCBI Taxonomy" id="412689"/>
    <lineage>
        <taxon>Bacteria</taxon>
        <taxon>Bacillati</taxon>
        <taxon>Actinomycetota</taxon>
        <taxon>Actinomycetes</taxon>
        <taxon>Micrococcales</taxon>
        <taxon>Intrasporangiaceae</taxon>
        <taxon>Humibacillus</taxon>
    </lineage>
</organism>
<comment type="caution">
    <text evidence="1">The sequence shown here is derived from an EMBL/GenBank/DDBJ whole genome shotgun (WGS) entry which is preliminary data.</text>
</comment>
<dbReference type="Proteomes" id="UP000320085">
    <property type="component" value="Unassembled WGS sequence"/>
</dbReference>
<accession>A0A543PX15</accession>
<dbReference type="AlphaFoldDB" id="A0A543PX15"/>
<evidence type="ECO:0000313" key="1">
    <source>
        <dbReference type="EMBL" id="TQN48580.1"/>
    </source>
</evidence>
<evidence type="ECO:0000313" key="2">
    <source>
        <dbReference type="Proteomes" id="UP000320085"/>
    </source>
</evidence>
<dbReference type="EMBL" id="VFQF01000001">
    <property type="protein sequence ID" value="TQN48580.1"/>
    <property type="molecule type" value="Genomic_DNA"/>
</dbReference>
<reference evidence="1 2" key="1">
    <citation type="submission" date="2019-06" db="EMBL/GenBank/DDBJ databases">
        <title>Sequencing the genomes of 1000 actinobacteria strains.</title>
        <authorList>
            <person name="Klenk H.-P."/>
        </authorList>
    </citation>
    <scope>NUCLEOTIDE SEQUENCE [LARGE SCALE GENOMIC DNA]</scope>
    <source>
        <strain evidence="1 2">DSM 21776</strain>
    </source>
</reference>
<gene>
    <name evidence="1" type="ORF">FHX52_1719</name>
</gene>
<dbReference type="RefSeq" id="WP_141821494.1">
    <property type="nucleotide sequence ID" value="NZ_BAAAQC010000006.1"/>
</dbReference>
<proteinExistence type="predicted"/>